<dbReference type="SUPFAM" id="SSF158694">
    <property type="entry name" value="UraD-Like"/>
    <property type="match status" value="1"/>
</dbReference>
<evidence type="ECO:0000256" key="6">
    <source>
        <dbReference type="ARBA" id="ARBA00023239"/>
    </source>
</evidence>
<dbReference type="EC" id="4.1.1.97" evidence="3"/>
<organism evidence="8 9">
    <name type="scientific">Kaistia geumhonensis</name>
    <dbReference type="NCBI Taxonomy" id="410839"/>
    <lineage>
        <taxon>Bacteria</taxon>
        <taxon>Pseudomonadati</taxon>
        <taxon>Pseudomonadota</taxon>
        <taxon>Alphaproteobacteria</taxon>
        <taxon>Hyphomicrobiales</taxon>
        <taxon>Kaistiaceae</taxon>
        <taxon>Kaistia</taxon>
    </lineage>
</organism>
<evidence type="ECO:0000259" key="7">
    <source>
        <dbReference type="Pfam" id="PF09349"/>
    </source>
</evidence>
<evidence type="ECO:0000313" key="9">
    <source>
        <dbReference type="Proteomes" id="UP001223743"/>
    </source>
</evidence>
<evidence type="ECO:0000256" key="3">
    <source>
        <dbReference type="ARBA" id="ARBA00012257"/>
    </source>
</evidence>
<dbReference type="InterPro" id="IPR018020">
    <property type="entry name" value="OHCU_decarboxylase"/>
</dbReference>
<evidence type="ECO:0000256" key="1">
    <source>
        <dbReference type="ARBA" id="ARBA00001163"/>
    </source>
</evidence>
<name>A0ABU0M199_9HYPH</name>
<evidence type="ECO:0000256" key="2">
    <source>
        <dbReference type="ARBA" id="ARBA00004754"/>
    </source>
</evidence>
<dbReference type="Gene3D" id="1.10.3330.10">
    <property type="entry name" value="Oxo-4-hydroxy-4-carboxy-5-ureidoimidazoline decarboxylase"/>
    <property type="match status" value="1"/>
</dbReference>
<keyword evidence="4" id="KW-0659">Purine metabolism</keyword>
<dbReference type="PANTHER" id="PTHR43466">
    <property type="entry name" value="2-OXO-4-HYDROXY-4-CARBOXY-5-UREIDOIMIDAZOLINE DECARBOXYLASE-RELATED"/>
    <property type="match status" value="1"/>
</dbReference>
<dbReference type="EMBL" id="JAUSWJ010000001">
    <property type="protein sequence ID" value="MDQ0514721.1"/>
    <property type="molecule type" value="Genomic_DNA"/>
</dbReference>
<dbReference type="RefSeq" id="WP_266281886.1">
    <property type="nucleotide sequence ID" value="NZ_JAPKNF010000001.1"/>
</dbReference>
<keyword evidence="6 8" id="KW-0456">Lyase</keyword>
<evidence type="ECO:0000313" key="8">
    <source>
        <dbReference type="EMBL" id="MDQ0514721.1"/>
    </source>
</evidence>
<dbReference type="InterPro" id="IPR017580">
    <property type="entry name" value="OHCU_decarboxylase-1"/>
</dbReference>
<dbReference type="PANTHER" id="PTHR43466:SF1">
    <property type="entry name" value="2-OXO-4-HYDROXY-4-CARBOXY-5-UREIDOIMIDAZOLINE DECARBOXYLASE-RELATED"/>
    <property type="match status" value="1"/>
</dbReference>
<reference evidence="8 9" key="1">
    <citation type="submission" date="2023-07" db="EMBL/GenBank/DDBJ databases">
        <title>Genomic Encyclopedia of Type Strains, Phase IV (KMG-IV): sequencing the most valuable type-strain genomes for metagenomic binning, comparative biology and taxonomic classification.</title>
        <authorList>
            <person name="Goeker M."/>
        </authorList>
    </citation>
    <scope>NUCLEOTIDE SEQUENCE [LARGE SCALE GENOMIC DNA]</scope>
    <source>
        <strain evidence="8 9">B1-1</strain>
    </source>
</reference>
<dbReference type="InterPro" id="IPR036778">
    <property type="entry name" value="OHCU_decarboxylase_sf"/>
</dbReference>
<dbReference type="GO" id="GO:0051997">
    <property type="term" value="F:2-oxo-4-hydroxy-4-carboxy-5-ureidoimidazoline decarboxylase activity"/>
    <property type="evidence" value="ECO:0007669"/>
    <property type="project" value="UniProtKB-EC"/>
</dbReference>
<comment type="catalytic activity">
    <reaction evidence="1">
        <text>5-hydroxy-2-oxo-4-ureido-2,5-dihydro-1H-imidazole-5-carboxylate + H(+) = (S)-allantoin + CO2</text>
        <dbReference type="Rhea" id="RHEA:26301"/>
        <dbReference type="ChEBI" id="CHEBI:15378"/>
        <dbReference type="ChEBI" id="CHEBI:15678"/>
        <dbReference type="ChEBI" id="CHEBI:16526"/>
        <dbReference type="ChEBI" id="CHEBI:58639"/>
        <dbReference type="EC" id="4.1.1.97"/>
    </reaction>
</comment>
<accession>A0ABU0M199</accession>
<dbReference type="Proteomes" id="UP001223743">
    <property type="component" value="Unassembled WGS sequence"/>
</dbReference>
<sequence>MPNEALPLAAVNAMDEAAFVASFGDIAEHSPWVATAAFAQHPFADHEAMVAAFHAAIERAPHEAQLALLCEHPDLAGRAKIAELAPESQNEQTGAGLDRLTAEEFAVFTELNTAYRARHGIPFIRAVKGSTKDQIIAAFRERLPNAPETEFATALGQVKRIIRFRLEDRVAP</sequence>
<dbReference type="NCBIfam" id="TIGR03164">
    <property type="entry name" value="UHCUDC"/>
    <property type="match status" value="1"/>
</dbReference>
<keyword evidence="9" id="KW-1185">Reference proteome</keyword>
<protein>
    <recommendedName>
        <fullName evidence="3">2-oxo-4-hydroxy-4-carboxy-5-ureidoimidazoline decarboxylase</fullName>
        <ecNumber evidence="3">4.1.1.97</ecNumber>
    </recommendedName>
</protein>
<dbReference type="Pfam" id="PF09349">
    <property type="entry name" value="OHCU_decarbox"/>
    <property type="match status" value="1"/>
</dbReference>
<evidence type="ECO:0000256" key="5">
    <source>
        <dbReference type="ARBA" id="ARBA00022793"/>
    </source>
</evidence>
<feature type="domain" description="Oxo-4-hydroxy-4-carboxy-5-ureidoimidazoline decarboxylase" evidence="7">
    <location>
        <begin position="12"/>
        <end position="167"/>
    </location>
</feature>
<comment type="caution">
    <text evidence="8">The sequence shown here is derived from an EMBL/GenBank/DDBJ whole genome shotgun (WGS) entry which is preliminary data.</text>
</comment>
<gene>
    <name evidence="8" type="ORF">QO015_000334</name>
</gene>
<evidence type="ECO:0000256" key="4">
    <source>
        <dbReference type="ARBA" id="ARBA00022631"/>
    </source>
</evidence>
<keyword evidence="5" id="KW-0210">Decarboxylase</keyword>
<comment type="pathway">
    <text evidence="2">Purine metabolism; urate degradation; (S)-allantoin from urate: step 3/3.</text>
</comment>
<proteinExistence type="predicted"/>